<gene>
    <name evidence="4" type="primary">ccmI</name>
    <name evidence="4" type="ORF">GJ654_01635</name>
</gene>
<name>A0A6N8DH72_RHOAC</name>
<dbReference type="GO" id="GO:0030313">
    <property type="term" value="C:cell envelope"/>
    <property type="evidence" value="ECO:0007669"/>
    <property type="project" value="UniProtKB-SubCell"/>
</dbReference>
<comment type="subcellular location">
    <subcellularLocation>
        <location evidence="1">Cell envelope</location>
    </subcellularLocation>
</comment>
<evidence type="ECO:0000256" key="2">
    <source>
        <dbReference type="ARBA" id="ARBA00022748"/>
    </source>
</evidence>
<protein>
    <submittedName>
        <fullName evidence="4">C-type cytochrome biogenesis protein CcmI</fullName>
    </submittedName>
</protein>
<dbReference type="OrthoDB" id="9815847at2"/>
<dbReference type="RefSeq" id="WP_155444341.1">
    <property type="nucleotide sequence ID" value="NZ_JAOQNR010000001.1"/>
</dbReference>
<evidence type="ECO:0000256" key="3">
    <source>
        <dbReference type="SAM" id="SignalP"/>
    </source>
</evidence>
<feature type="signal peptide" evidence="3">
    <location>
        <begin position="1"/>
        <end position="27"/>
    </location>
</feature>
<comment type="caution">
    <text evidence="4">The sequence shown here is derived from an EMBL/GenBank/DDBJ whole genome shotgun (WGS) entry which is preliminary data.</text>
</comment>
<evidence type="ECO:0000313" key="5">
    <source>
        <dbReference type="Proteomes" id="UP000439113"/>
    </source>
</evidence>
<keyword evidence="3" id="KW-0732">Signal</keyword>
<feature type="chain" id="PRO_5026875286" evidence="3">
    <location>
        <begin position="28"/>
        <end position="360"/>
    </location>
</feature>
<dbReference type="PANTHER" id="PTHR47870">
    <property type="entry name" value="CYTOCHROME C-TYPE BIOGENESIS PROTEIN CCMH"/>
    <property type="match status" value="1"/>
</dbReference>
<organism evidence="4 5">
    <name type="scientific">Rhodoblastus acidophilus</name>
    <name type="common">Rhodopseudomonas acidophila</name>
    <dbReference type="NCBI Taxonomy" id="1074"/>
    <lineage>
        <taxon>Bacteria</taxon>
        <taxon>Pseudomonadati</taxon>
        <taxon>Pseudomonadota</taxon>
        <taxon>Alphaproteobacteria</taxon>
        <taxon>Hyphomicrobiales</taxon>
        <taxon>Rhodoblastaceae</taxon>
        <taxon>Rhodoblastus</taxon>
    </lineage>
</organism>
<dbReference type="InterPro" id="IPR051263">
    <property type="entry name" value="C-type_cytochrome_biogenesis"/>
</dbReference>
<dbReference type="InterPro" id="IPR011990">
    <property type="entry name" value="TPR-like_helical_dom_sf"/>
</dbReference>
<dbReference type="AlphaFoldDB" id="A0A6N8DH72"/>
<keyword evidence="2" id="KW-0201">Cytochrome c-type biogenesis</keyword>
<dbReference type="GO" id="GO:0005886">
    <property type="term" value="C:plasma membrane"/>
    <property type="evidence" value="ECO:0007669"/>
    <property type="project" value="TreeGrafter"/>
</dbReference>
<proteinExistence type="predicted"/>
<evidence type="ECO:0000313" key="4">
    <source>
        <dbReference type="EMBL" id="MTV29690.1"/>
    </source>
</evidence>
<dbReference type="GO" id="GO:0017004">
    <property type="term" value="P:cytochrome complex assembly"/>
    <property type="evidence" value="ECO:0007669"/>
    <property type="project" value="UniProtKB-KW"/>
</dbReference>
<sequence>MIWIVFALLTGAAVLSALWPLSRSAAAATEDAADVAFYRAQIAEIDAERERGAIAPDQAETAKAQAARRLLASAPQEAAAPASNAHRKTAAALALVLIPLVSVGLYLRTGDPEQPDMPLTARLNAPMQNDFMVVVAKMEGHLAAHPDDGKALELMAPVWMRMGNAERALAARKDVIRLLGETADRRIRLAEAMANANNGAFPPEAYDSINRAMELEPKSPEVRYFAGAAAAQKGEFERARAVWKALAADLPENSPPRKAVEEQIAELDSKGPIAQRADTAQAPANPQNDMIRSMVEQLAARLQEKGGTVDEWERLIRSYAVLKEAAKAKGALADARKALAQDAQAREKIDAQAKELGLDK</sequence>
<dbReference type="Gene3D" id="1.25.40.10">
    <property type="entry name" value="Tetratricopeptide repeat domain"/>
    <property type="match status" value="1"/>
</dbReference>
<dbReference type="InterPro" id="IPR017560">
    <property type="entry name" value="Cyt_c_biogenesis_CcmI"/>
</dbReference>
<dbReference type="Proteomes" id="UP000439113">
    <property type="component" value="Unassembled WGS sequence"/>
</dbReference>
<dbReference type="NCBIfam" id="TIGR03142">
    <property type="entry name" value="cytochro_ccmI"/>
    <property type="match status" value="1"/>
</dbReference>
<dbReference type="PANTHER" id="PTHR47870:SF1">
    <property type="entry name" value="CYTOCHROME C-TYPE BIOGENESIS PROTEIN CCMH"/>
    <property type="match status" value="1"/>
</dbReference>
<reference evidence="4 5" key="1">
    <citation type="submission" date="2019-11" db="EMBL/GenBank/DDBJ databases">
        <title>Whole-genome sequence of a Rhodoblastus acidophilus DSM 142.</title>
        <authorList>
            <person name="Kyndt J.A."/>
            <person name="Meyer T.E."/>
        </authorList>
    </citation>
    <scope>NUCLEOTIDE SEQUENCE [LARGE SCALE GENOMIC DNA]</scope>
    <source>
        <strain evidence="4 5">DSM 142</strain>
    </source>
</reference>
<dbReference type="SUPFAM" id="SSF48452">
    <property type="entry name" value="TPR-like"/>
    <property type="match status" value="1"/>
</dbReference>
<accession>A0A6N8DH72</accession>
<dbReference type="EMBL" id="WNKS01000001">
    <property type="protein sequence ID" value="MTV29690.1"/>
    <property type="molecule type" value="Genomic_DNA"/>
</dbReference>
<evidence type="ECO:0000256" key="1">
    <source>
        <dbReference type="ARBA" id="ARBA00004196"/>
    </source>
</evidence>